<evidence type="ECO:0000313" key="6">
    <source>
        <dbReference type="Proteomes" id="UP000250796"/>
    </source>
</evidence>
<dbReference type="PANTHER" id="PTHR10272">
    <property type="entry name" value="PLATELET-ACTIVATING FACTOR ACETYLHYDROLASE"/>
    <property type="match status" value="1"/>
</dbReference>
<organism evidence="5 6">
    <name type="scientific">Mesotoga infera</name>
    <dbReference type="NCBI Taxonomy" id="1236046"/>
    <lineage>
        <taxon>Bacteria</taxon>
        <taxon>Thermotogati</taxon>
        <taxon>Thermotogota</taxon>
        <taxon>Thermotogae</taxon>
        <taxon>Kosmotogales</taxon>
        <taxon>Kosmotogaceae</taxon>
        <taxon>Mesotoga</taxon>
    </lineage>
</organism>
<dbReference type="SUPFAM" id="SSF53474">
    <property type="entry name" value="alpha/beta-Hydrolases"/>
    <property type="match status" value="1"/>
</dbReference>
<dbReference type="InterPro" id="IPR029058">
    <property type="entry name" value="AB_hydrolase_fold"/>
</dbReference>
<keyword evidence="4" id="KW-1133">Transmembrane helix</keyword>
<dbReference type="RefSeq" id="WP_169698787.1">
    <property type="nucleotide sequence ID" value="NZ_LS974202.1"/>
</dbReference>
<dbReference type="Proteomes" id="UP000250796">
    <property type="component" value="Chromosome MESINF"/>
</dbReference>
<dbReference type="EMBL" id="LS974202">
    <property type="protein sequence ID" value="SSC12469.1"/>
    <property type="molecule type" value="Genomic_DNA"/>
</dbReference>
<keyword evidence="2" id="KW-0442">Lipid degradation</keyword>
<keyword evidence="6" id="KW-1185">Reference proteome</keyword>
<keyword evidence="3" id="KW-0443">Lipid metabolism</keyword>
<dbReference type="AlphaFoldDB" id="A0A7Z7LED9"/>
<sequence length="397" mass="44249">MKRKKGNIDTGILIGLSLAAIVGLMVYLFPTVTWPSPGGRYDVGLKIIELEDKSRQDPFADVTMSRRLVVDVWYPAADTSGNRRSPWLRNAPLFINSLASNYDLPAIIFQHLRTVKSNSYIEAKPLMIEGGAPVVIFSPGTPAIVPLYFSFAEYLASRGYVVIGIEHPYSAAVVEFSDGTQVHFSRERAEQFPGAHSFEEGVRLGMELMADDFSFVIDELENMADGDRLPLGFLDTDRIAVFGHSGGGGVVHFLSLFEKRIDALISFDPALFVMTDDELKVGMNIPTLIMETGNWLEREEAGNLHLLTNSGEVKPYLLKLPNANHPDFAMLDHLSPLAHYLGFTGTFMTSGGEEYLYKSINSFLEYAFGERSEKEFLETLLSRNDVKLFIGDRQINE</sequence>
<dbReference type="GO" id="GO:0003847">
    <property type="term" value="F:1-alkyl-2-acetylglycerophosphocholine esterase activity"/>
    <property type="evidence" value="ECO:0007669"/>
    <property type="project" value="TreeGrafter"/>
</dbReference>
<evidence type="ECO:0000256" key="2">
    <source>
        <dbReference type="ARBA" id="ARBA00022963"/>
    </source>
</evidence>
<keyword evidence="4" id="KW-0812">Transmembrane</keyword>
<dbReference type="KEGG" id="minf:MESINF_1020"/>
<evidence type="ECO:0000256" key="4">
    <source>
        <dbReference type="SAM" id="Phobius"/>
    </source>
</evidence>
<evidence type="ECO:0000256" key="3">
    <source>
        <dbReference type="ARBA" id="ARBA00023098"/>
    </source>
</evidence>
<dbReference type="GO" id="GO:0016042">
    <property type="term" value="P:lipid catabolic process"/>
    <property type="evidence" value="ECO:0007669"/>
    <property type="project" value="UniProtKB-KW"/>
</dbReference>
<evidence type="ECO:0000256" key="1">
    <source>
        <dbReference type="ARBA" id="ARBA00022801"/>
    </source>
</evidence>
<reference evidence="5 6" key="1">
    <citation type="submission" date="2017-01" db="EMBL/GenBank/DDBJ databases">
        <authorList>
            <person name="Erauso G."/>
        </authorList>
    </citation>
    <scope>NUCLEOTIDE SEQUENCE [LARGE SCALE GENOMIC DNA]</scope>
    <source>
        <strain evidence="5">MESINF1</strain>
    </source>
</reference>
<protein>
    <submittedName>
        <fullName evidence="5">Predicted dienelactone hydrolase</fullName>
    </submittedName>
</protein>
<keyword evidence="1 5" id="KW-0378">Hydrolase</keyword>
<gene>
    <name evidence="5" type="ORF">MESINF_1020</name>
</gene>
<name>A0A7Z7LED9_9BACT</name>
<feature type="transmembrane region" description="Helical" evidence="4">
    <location>
        <begin position="12"/>
        <end position="30"/>
    </location>
</feature>
<dbReference type="Gene3D" id="3.40.50.1820">
    <property type="entry name" value="alpha/beta hydrolase"/>
    <property type="match status" value="1"/>
</dbReference>
<dbReference type="PANTHER" id="PTHR10272:SF0">
    <property type="entry name" value="PLATELET-ACTIVATING FACTOR ACETYLHYDROLASE"/>
    <property type="match status" value="1"/>
</dbReference>
<accession>A0A7Z7LED9</accession>
<proteinExistence type="predicted"/>
<dbReference type="Pfam" id="PF03403">
    <property type="entry name" value="PAF-AH_p_II"/>
    <property type="match status" value="1"/>
</dbReference>
<keyword evidence="4" id="KW-0472">Membrane</keyword>
<evidence type="ECO:0000313" key="5">
    <source>
        <dbReference type="EMBL" id="SSC12469.1"/>
    </source>
</evidence>